<comment type="caution">
    <text evidence="1">The sequence shown here is derived from an EMBL/GenBank/DDBJ whole genome shotgun (WGS) entry which is preliminary data.</text>
</comment>
<dbReference type="Proteomes" id="UP000324222">
    <property type="component" value="Unassembled WGS sequence"/>
</dbReference>
<protein>
    <submittedName>
        <fullName evidence="1">Uncharacterized protein</fullName>
    </submittedName>
</protein>
<reference evidence="1 2" key="1">
    <citation type="submission" date="2019-05" db="EMBL/GenBank/DDBJ databases">
        <title>Another draft genome of Portunus trituberculatus and its Hox gene families provides insights of decapod evolution.</title>
        <authorList>
            <person name="Jeong J.-H."/>
            <person name="Song I."/>
            <person name="Kim S."/>
            <person name="Choi T."/>
            <person name="Kim D."/>
            <person name="Ryu S."/>
            <person name="Kim W."/>
        </authorList>
    </citation>
    <scope>NUCLEOTIDE SEQUENCE [LARGE SCALE GENOMIC DNA]</scope>
    <source>
        <tissue evidence="1">Muscle</tissue>
    </source>
</reference>
<organism evidence="1 2">
    <name type="scientific">Portunus trituberculatus</name>
    <name type="common">Swimming crab</name>
    <name type="synonym">Neptunus trituberculatus</name>
    <dbReference type="NCBI Taxonomy" id="210409"/>
    <lineage>
        <taxon>Eukaryota</taxon>
        <taxon>Metazoa</taxon>
        <taxon>Ecdysozoa</taxon>
        <taxon>Arthropoda</taxon>
        <taxon>Crustacea</taxon>
        <taxon>Multicrustacea</taxon>
        <taxon>Malacostraca</taxon>
        <taxon>Eumalacostraca</taxon>
        <taxon>Eucarida</taxon>
        <taxon>Decapoda</taxon>
        <taxon>Pleocyemata</taxon>
        <taxon>Brachyura</taxon>
        <taxon>Eubrachyura</taxon>
        <taxon>Portunoidea</taxon>
        <taxon>Portunidae</taxon>
        <taxon>Portuninae</taxon>
        <taxon>Portunus</taxon>
    </lineage>
</organism>
<gene>
    <name evidence="1" type="ORF">E2C01_029782</name>
</gene>
<evidence type="ECO:0000313" key="2">
    <source>
        <dbReference type="Proteomes" id="UP000324222"/>
    </source>
</evidence>
<sequence length="10" mass="1114">MMSCPCGSLW</sequence>
<accession>A0A5B7ESW7</accession>
<name>A0A5B7ESW7_PORTR</name>
<evidence type="ECO:0000313" key="1">
    <source>
        <dbReference type="EMBL" id="MPC36327.1"/>
    </source>
</evidence>
<dbReference type="EMBL" id="VSRR010003488">
    <property type="protein sequence ID" value="MPC36327.1"/>
    <property type="molecule type" value="Genomic_DNA"/>
</dbReference>
<proteinExistence type="predicted"/>
<keyword evidence="2" id="KW-1185">Reference proteome</keyword>